<dbReference type="STRING" id="1202768.SAMN05216285_2661"/>
<feature type="compositionally biased region" description="Gly residues" evidence="1">
    <location>
        <begin position="106"/>
        <end position="115"/>
    </location>
</feature>
<feature type="compositionally biased region" description="Low complexity" evidence="1">
    <location>
        <begin position="123"/>
        <end position="136"/>
    </location>
</feature>
<proteinExistence type="predicted"/>
<feature type="compositionally biased region" description="Basic and acidic residues" evidence="1">
    <location>
        <begin position="44"/>
        <end position="53"/>
    </location>
</feature>
<organism evidence="3 4">
    <name type="scientific">Natrinema salifodinae</name>
    <dbReference type="NCBI Taxonomy" id="1202768"/>
    <lineage>
        <taxon>Archaea</taxon>
        <taxon>Methanobacteriati</taxon>
        <taxon>Methanobacteriota</taxon>
        <taxon>Stenosarchaea group</taxon>
        <taxon>Halobacteria</taxon>
        <taxon>Halobacteriales</taxon>
        <taxon>Natrialbaceae</taxon>
        <taxon>Natrinema</taxon>
    </lineage>
</organism>
<keyword evidence="4" id="KW-1185">Reference proteome</keyword>
<accession>A0A1I0PKP0</accession>
<dbReference type="Pfam" id="PF23439">
    <property type="entry name" value="DUF7124"/>
    <property type="match status" value="1"/>
</dbReference>
<protein>
    <recommendedName>
        <fullName evidence="2">DUF7124 domain-containing protein</fullName>
    </recommendedName>
</protein>
<sequence>MTERIDLDDLDVETEDDETEESNPGDWFWRGEGDPDAEPTTRWSESEPDREAGETGETGEAASDANGATAGETGSDESGGDAPDPASQPAPRVPRSEAQKPAGIPTSGGGAGTGATGERREGAASGPRPAGSAAEGPHGGGVDDMTIAFTYRAVQRLAHPAAVFADAYGWSDWIGIVGDVGTPAITKFQREYSVDADFFTGSGTDPSERLQEIDRTSMFYAERMLVIGVDEDDEAIAEAADWEYLPLETAAEKADWELD</sequence>
<reference evidence="4" key="1">
    <citation type="submission" date="2016-10" db="EMBL/GenBank/DDBJ databases">
        <authorList>
            <person name="Varghese N."/>
        </authorList>
    </citation>
    <scope>NUCLEOTIDE SEQUENCE [LARGE SCALE GENOMIC DNA]</scope>
    <source>
        <strain evidence="4">CGMCC 1.12284</strain>
    </source>
</reference>
<dbReference type="AlphaFoldDB" id="A0A1I0PKP0"/>
<dbReference type="OrthoDB" id="221805at2157"/>
<name>A0A1I0PKP0_9EURY</name>
<feature type="region of interest" description="Disordered" evidence="1">
    <location>
        <begin position="1"/>
        <end position="141"/>
    </location>
</feature>
<dbReference type="eggNOG" id="arCOG03064">
    <property type="taxonomic scope" value="Archaea"/>
</dbReference>
<evidence type="ECO:0000259" key="2">
    <source>
        <dbReference type="Pfam" id="PF23439"/>
    </source>
</evidence>
<feature type="compositionally biased region" description="Acidic residues" evidence="1">
    <location>
        <begin position="8"/>
        <end position="23"/>
    </location>
</feature>
<evidence type="ECO:0000256" key="1">
    <source>
        <dbReference type="SAM" id="MobiDB-lite"/>
    </source>
</evidence>
<evidence type="ECO:0000313" key="4">
    <source>
        <dbReference type="Proteomes" id="UP000183275"/>
    </source>
</evidence>
<dbReference type="RefSeq" id="WP_049991803.1">
    <property type="nucleotide sequence ID" value="NZ_FOIS01000003.1"/>
</dbReference>
<dbReference type="EMBL" id="FOIS01000003">
    <property type="protein sequence ID" value="SEW14805.1"/>
    <property type="molecule type" value="Genomic_DNA"/>
</dbReference>
<dbReference type="InterPro" id="IPR055548">
    <property type="entry name" value="DUF7124"/>
</dbReference>
<dbReference type="Proteomes" id="UP000183275">
    <property type="component" value="Unassembled WGS sequence"/>
</dbReference>
<feature type="domain" description="DUF7124" evidence="2">
    <location>
        <begin position="145"/>
        <end position="258"/>
    </location>
</feature>
<evidence type="ECO:0000313" key="3">
    <source>
        <dbReference type="EMBL" id="SEW14805.1"/>
    </source>
</evidence>
<gene>
    <name evidence="3" type="ORF">SAMN05216285_2661</name>
</gene>